<proteinExistence type="predicted"/>
<dbReference type="Proteomes" id="UP000203302">
    <property type="component" value="Segment"/>
</dbReference>
<dbReference type="EMBL" id="KX397368">
    <property type="protein sequence ID" value="ANZ49303.1"/>
    <property type="molecule type" value="Genomic_DNA"/>
</dbReference>
<protein>
    <submittedName>
        <fullName evidence="1">Uncharacterized protein</fullName>
    </submittedName>
</protein>
<accession>A0A1B2IDF7</accession>
<evidence type="ECO:0000313" key="2">
    <source>
        <dbReference type="Proteomes" id="UP000203302"/>
    </source>
</evidence>
<name>A0A1B2IDF7_9CAUD</name>
<sequence length="122" mass="13984">MKLDQAIQQYVTQFDRHGLFLLRFTNETQLLEHNPKTFAVVYENDGIGEPERMTLRKLRQDAIEAKVVHVQPVVCAQGWPGKLDVEADVVLTVVQDGDVRRLVPVKWRTLDTLPDGVEFTEL</sequence>
<dbReference type="GeneID" id="29069343"/>
<reference evidence="2" key="1">
    <citation type="submission" date="2016-06" db="EMBL/GenBank/DDBJ databases">
        <authorList>
            <person name="Berg J.A."/>
            <person name="Grossarth S.E."/>
            <person name="Jarvis T.M."/>
            <person name="Merrill B.D."/>
            <person name="Breakwell D.P."/>
            <person name="Hope S."/>
            <person name="Grose J.H."/>
        </authorList>
    </citation>
    <scope>NUCLEOTIDE SEQUENCE [LARGE SCALE GENOMIC DNA]</scope>
</reference>
<evidence type="ECO:0000313" key="1">
    <source>
        <dbReference type="EMBL" id="ANZ49303.1"/>
    </source>
</evidence>
<organism evidence="1 2">
    <name type="scientific">Erwinia phage vB_EamM_Huxley</name>
    <dbReference type="NCBI Taxonomy" id="1883373"/>
    <lineage>
        <taxon>Viruses</taxon>
        <taxon>Duplodnaviria</taxon>
        <taxon>Heunggongvirae</taxon>
        <taxon>Uroviricota</taxon>
        <taxon>Caudoviricetes</taxon>
        <taxon>Chimalliviridae</taxon>
        <taxon>Machinavirus</taxon>
        <taxon>Machinavirus machina</taxon>
    </lineage>
</organism>
<dbReference type="KEGG" id="vg:29069343"/>
<dbReference type="RefSeq" id="YP_009293189.1">
    <property type="nucleotide sequence ID" value="NC_031127.1"/>
</dbReference>
<gene>
    <name evidence="1" type="ORF">HUXLEY_221</name>
</gene>